<accession>A0A1I7ZJM2</accession>
<keyword evidence="3 5" id="KW-1133">Transmembrane helix</keyword>
<keyword evidence="2 5" id="KW-0812">Transmembrane</keyword>
<dbReference type="GO" id="GO:2001234">
    <property type="term" value="P:negative regulation of apoptotic signaling pathway"/>
    <property type="evidence" value="ECO:0007669"/>
    <property type="project" value="TreeGrafter"/>
</dbReference>
<sequence length="157" mass="17491">MSRIYPRNIYLLTTLSVSAALFLPFFTAFDHIFGIISAIVATALLSVAIIIYAKFTSFDLTSKAFYIFCVGSAVAFFGISVTLFCCFMPIDPSVSRVWNIIVSLVFVVIHSVYLAYHTQLILGGRAYQITEDDWVFGAVTIFTNILGIFLSMLGLRR</sequence>
<feature type="transmembrane region" description="Helical" evidence="5">
    <location>
        <begin position="9"/>
        <end position="26"/>
    </location>
</feature>
<dbReference type="WBParaSite" id="L893_g27085.t1">
    <property type="protein sequence ID" value="L893_g27085.t1"/>
    <property type="gene ID" value="L893_g27085"/>
</dbReference>
<keyword evidence="6" id="KW-1185">Reference proteome</keyword>
<evidence type="ECO:0000256" key="3">
    <source>
        <dbReference type="ARBA" id="ARBA00022989"/>
    </source>
</evidence>
<dbReference type="GO" id="GO:0005794">
    <property type="term" value="C:Golgi apparatus"/>
    <property type="evidence" value="ECO:0007669"/>
    <property type="project" value="TreeGrafter"/>
</dbReference>
<dbReference type="Pfam" id="PF01027">
    <property type="entry name" value="Bax1-I"/>
    <property type="match status" value="1"/>
</dbReference>
<comment type="similarity">
    <text evidence="5">Belongs to the BI1 family.</text>
</comment>
<proteinExistence type="inferred from homology"/>
<dbReference type="GO" id="GO:0016020">
    <property type="term" value="C:membrane"/>
    <property type="evidence" value="ECO:0007669"/>
    <property type="project" value="UniProtKB-SubCell"/>
</dbReference>
<name>A0A1I7ZJM2_9BILA</name>
<organism evidence="6 7">
    <name type="scientific">Steinernema glaseri</name>
    <dbReference type="NCBI Taxonomy" id="37863"/>
    <lineage>
        <taxon>Eukaryota</taxon>
        <taxon>Metazoa</taxon>
        <taxon>Ecdysozoa</taxon>
        <taxon>Nematoda</taxon>
        <taxon>Chromadorea</taxon>
        <taxon>Rhabditida</taxon>
        <taxon>Tylenchina</taxon>
        <taxon>Panagrolaimomorpha</taxon>
        <taxon>Strongyloidoidea</taxon>
        <taxon>Steinernematidae</taxon>
        <taxon>Steinernema</taxon>
    </lineage>
</organism>
<feature type="transmembrane region" description="Helical" evidence="5">
    <location>
        <begin position="96"/>
        <end position="114"/>
    </location>
</feature>
<feature type="transmembrane region" description="Helical" evidence="5">
    <location>
        <begin position="65"/>
        <end position="90"/>
    </location>
</feature>
<dbReference type="AlphaFoldDB" id="A0A1I7ZJM2"/>
<protein>
    <submittedName>
        <fullName evidence="7">MARVEL domain-containing protein</fullName>
    </submittedName>
</protein>
<dbReference type="PANTHER" id="PTHR23291:SF127">
    <property type="entry name" value="PROTEIN LIFEGUARD 1-LIKE"/>
    <property type="match status" value="1"/>
</dbReference>
<keyword evidence="4 5" id="KW-0472">Membrane</keyword>
<reference evidence="7" key="1">
    <citation type="submission" date="2016-11" db="UniProtKB">
        <authorList>
            <consortium name="WormBaseParasite"/>
        </authorList>
    </citation>
    <scope>IDENTIFICATION</scope>
</reference>
<feature type="transmembrane region" description="Helical" evidence="5">
    <location>
        <begin position="32"/>
        <end position="53"/>
    </location>
</feature>
<evidence type="ECO:0000256" key="5">
    <source>
        <dbReference type="RuleBase" id="RU004379"/>
    </source>
</evidence>
<dbReference type="Proteomes" id="UP000095287">
    <property type="component" value="Unplaced"/>
</dbReference>
<evidence type="ECO:0000313" key="6">
    <source>
        <dbReference type="Proteomes" id="UP000095287"/>
    </source>
</evidence>
<feature type="transmembrane region" description="Helical" evidence="5">
    <location>
        <begin position="134"/>
        <end position="155"/>
    </location>
</feature>
<evidence type="ECO:0000256" key="4">
    <source>
        <dbReference type="ARBA" id="ARBA00023136"/>
    </source>
</evidence>
<comment type="subcellular location">
    <subcellularLocation>
        <location evidence="1">Membrane</location>
        <topology evidence="1">Multi-pass membrane protein</topology>
    </subcellularLocation>
</comment>
<dbReference type="InterPro" id="IPR006214">
    <property type="entry name" value="Bax_inhibitor_1-related"/>
</dbReference>
<evidence type="ECO:0000313" key="7">
    <source>
        <dbReference type="WBParaSite" id="L893_g27085.t1"/>
    </source>
</evidence>
<evidence type="ECO:0000256" key="2">
    <source>
        <dbReference type="ARBA" id="ARBA00022692"/>
    </source>
</evidence>
<dbReference type="GO" id="GO:0005783">
    <property type="term" value="C:endoplasmic reticulum"/>
    <property type="evidence" value="ECO:0007669"/>
    <property type="project" value="TreeGrafter"/>
</dbReference>
<evidence type="ECO:0000256" key="1">
    <source>
        <dbReference type="ARBA" id="ARBA00004141"/>
    </source>
</evidence>
<dbReference type="PANTHER" id="PTHR23291">
    <property type="entry name" value="BAX INHIBITOR-RELATED"/>
    <property type="match status" value="1"/>
</dbReference>